<keyword evidence="2" id="KW-0812">Transmembrane</keyword>
<organism evidence="3 4">
    <name type="scientific">Streptomyces mashuensis</name>
    <dbReference type="NCBI Taxonomy" id="33904"/>
    <lineage>
        <taxon>Bacteria</taxon>
        <taxon>Bacillati</taxon>
        <taxon>Actinomycetota</taxon>
        <taxon>Actinomycetes</taxon>
        <taxon>Kitasatosporales</taxon>
        <taxon>Streptomycetaceae</taxon>
        <taxon>Streptomyces</taxon>
    </lineage>
</organism>
<feature type="compositionally biased region" description="Pro residues" evidence="1">
    <location>
        <begin position="1"/>
        <end position="31"/>
    </location>
</feature>
<feature type="region of interest" description="Disordered" evidence="1">
    <location>
        <begin position="1"/>
        <end position="47"/>
    </location>
</feature>
<protein>
    <submittedName>
        <fullName evidence="3">Uncharacterized protein</fullName>
    </submittedName>
</protein>
<keyword evidence="4" id="KW-1185">Reference proteome</keyword>
<feature type="transmembrane region" description="Helical" evidence="2">
    <location>
        <begin position="157"/>
        <end position="178"/>
    </location>
</feature>
<name>A0A919B9Q1_9ACTN</name>
<feature type="transmembrane region" description="Helical" evidence="2">
    <location>
        <begin position="119"/>
        <end position="137"/>
    </location>
</feature>
<evidence type="ECO:0000313" key="3">
    <source>
        <dbReference type="EMBL" id="GHF67856.1"/>
    </source>
</evidence>
<dbReference type="AlphaFoldDB" id="A0A919B9Q1"/>
<proteinExistence type="predicted"/>
<feature type="transmembrane region" description="Helical" evidence="2">
    <location>
        <begin position="47"/>
        <end position="69"/>
    </location>
</feature>
<sequence>MSLPPVSPPVPPAPPAPPPPPPPWRPGPRTPPAAGARRTRSRPAGRLSARPALPAAILLFLAVAARSGVAERTRLFLDFGAGVLALVSLTATVLWGLAATDRMLLGSGHRLLAQGVHRGLAVAGLGFLVLHIGVKVAEGRTRGTAAAVPFADPAHPLLIGLGTLAGYVFLALAVTGAVRSAFASVGRSRAWRALHLCAYPAWGAALVHGLYAGRPASGWVTAAYAACVAAAAVTLLLRLRLSRGGQGGDA</sequence>
<feature type="transmembrane region" description="Helical" evidence="2">
    <location>
        <begin position="75"/>
        <end position="98"/>
    </location>
</feature>
<reference evidence="3" key="1">
    <citation type="journal article" date="2014" name="Int. J. Syst. Evol. Microbiol.">
        <title>Complete genome sequence of Corynebacterium casei LMG S-19264T (=DSM 44701T), isolated from a smear-ripened cheese.</title>
        <authorList>
            <consortium name="US DOE Joint Genome Institute (JGI-PGF)"/>
            <person name="Walter F."/>
            <person name="Albersmeier A."/>
            <person name="Kalinowski J."/>
            <person name="Ruckert C."/>
        </authorList>
    </citation>
    <scope>NUCLEOTIDE SEQUENCE</scope>
    <source>
        <strain evidence="3">JCM 4059</strain>
    </source>
</reference>
<feature type="transmembrane region" description="Helical" evidence="2">
    <location>
        <begin position="217"/>
        <end position="237"/>
    </location>
</feature>
<comment type="caution">
    <text evidence="3">The sequence shown here is derived from an EMBL/GenBank/DDBJ whole genome shotgun (WGS) entry which is preliminary data.</text>
</comment>
<dbReference type="RefSeq" id="WP_229891618.1">
    <property type="nucleotide sequence ID" value="NZ_BNBD01000016.1"/>
</dbReference>
<feature type="transmembrane region" description="Helical" evidence="2">
    <location>
        <begin position="190"/>
        <end position="211"/>
    </location>
</feature>
<gene>
    <name evidence="3" type="ORF">GCM10010218_56710</name>
</gene>
<evidence type="ECO:0000313" key="4">
    <source>
        <dbReference type="Proteomes" id="UP000638313"/>
    </source>
</evidence>
<dbReference type="EMBL" id="BNBD01000016">
    <property type="protein sequence ID" value="GHF67856.1"/>
    <property type="molecule type" value="Genomic_DNA"/>
</dbReference>
<accession>A0A919B9Q1</accession>
<evidence type="ECO:0000256" key="2">
    <source>
        <dbReference type="SAM" id="Phobius"/>
    </source>
</evidence>
<keyword evidence="2" id="KW-0472">Membrane</keyword>
<keyword evidence="2" id="KW-1133">Transmembrane helix</keyword>
<reference evidence="3" key="2">
    <citation type="submission" date="2020-09" db="EMBL/GenBank/DDBJ databases">
        <authorList>
            <person name="Sun Q."/>
            <person name="Ohkuma M."/>
        </authorList>
    </citation>
    <scope>NUCLEOTIDE SEQUENCE</scope>
    <source>
        <strain evidence="3">JCM 4059</strain>
    </source>
</reference>
<dbReference type="Proteomes" id="UP000638313">
    <property type="component" value="Unassembled WGS sequence"/>
</dbReference>
<evidence type="ECO:0000256" key="1">
    <source>
        <dbReference type="SAM" id="MobiDB-lite"/>
    </source>
</evidence>